<reference evidence="1 2" key="1">
    <citation type="submission" date="2014-04" db="EMBL/GenBank/DDBJ databases">
        <authorList>
            <consortium name="DOE Joint Genome Institute"/>
            <person name="Kuo A."/>
            <person name="Kohler A."/>
            <person name="Nagy L.G."/>
            <person name="Floudas D."/>
            <person name="Copeland A."/>
            <person name="Barry K.W."/>
            <person name="Cichocki N."/>
            <person name="Veneault-Fourrey C."/>
            <person name="LaButti K."/>
            <person name="Lindquist E.A."/>
            <person name="Lipzen A."/>
            <person name="Lundell T."/>
            <person name="Morin E."/>
            <person name="Murat C."/>
            <person name="Sun H."/>
            <person name="Tunlid A."/>
            <person name="Henrissat B."/>
            <person name="Grigoriev I.V."/>
            <person name="Hibbett D.S."/>
            <person name="Martin F."/>
            <person name="Nordberg H.P."/>
            <person name="Cantor M.N."/>
            <person name="Hua S.X."/>
        </authorList>
    </citation>
    <scope>NUCLEOTIDE SEQUENCE [LARGE SCALE GENOMIC DNA]</scope>
    <source>
        <strain evidence="1 2">Foug A</strain>
    </source>
</reference>
<dbReference type="HOGENOM" id="CLU_538799_0_0_1"/>
<dbReference type="InParanoid" id="A0A0C3DHH4"/>
<dbReference type="EMBL" id="KN822127">
    <property type="protein sequence ID" value="KIM55799.1"/>
    <property type="molecule type" value="Genomic_DNA"/>
</dbReference>
<dbReference type="AlphaFoldDB" id="A0A0C3DHH4"/>
<accession>A0A0C3DHH4</accession>
<reference evidence="2" key="2">
    <citation type="submission" date="2015-01" db="EMBL/GenBank/DDBJ databases">
        <title>Evolutionary Origins and Diversification of the Mycorrhizal Mutualists.</title>
        <authorList>
            <consortium name="DOE Joint Genome Institute"/>
            <consortium name="Mycorrhizal Genomics Consortium"/>
            <person name="Kohler A."/>
            <person name="Kuo A."/>
            <person name="Nagy L.G."/>
            <person name="Floudas D."/>
            <person name="Copeland A."/>
            <person name="Barry K.W."/>
            <person name="Cichocki N."/>
            <person name="Veneault-Fourrey C."/>
            <person name="LaButti K."/>
            <person name="Lindquist E.A."/>
            <person name="Lipzen A."/>
            <person name="Lundell T."/>
            <person name="Morin E."/>
            <person name="Murat C."/>
            <person name="Riley R."/>
            <person name="Ohm R."/>
            <person name="Sun H."/>
            <person name="Tunlid A."/>
            <person name="Henrissat B."/>
            <person name="Grigoriev I.V."/>
            <person name="Hibbett D.S."/>
            <person name="Martin F."/>
        </authorList>
    </citation>
    <scope>NUCLEOTIDE SEQUENCE [LARGE SCALE GENOMIC DNA]</scope>
    <source>
        <strain evidence="2">Foug A</strain>
    </source>
</reference>
<dbReference type="Proteomes" id="UP000053989">
    <property type="component" value="Unassembled WGS sequence"/>
</dbReference>
<dbReference type="OrthoDB" id="164951at2759"/>
<sequence>MLPFLEFMKYMPEWRSDLCDALSTDPCGLLQQKHPGIAQVIKSELLPFPDLTAVALYTDPLTSWSNGHVPPENDLITACQPDLPAIGDFCTRHFSLSGDSLVHKLKDICAGVVMRALLQLPGKVENMLQDVHALSFHEASWSTHAVALYKISMPSRLLSISMPPTMHLPCSATTLGSDGKGFCTMNIPAVVLEHARPNLVGSLPLCPPWTSPTSSTEMECEQLERGLGDAFEVINLPFEATHKPYSSEEFYNDPLSKDAFERIPNKCSNEALSLYLAWRGFREQVSQSTIEGICTALKWHWDRAGDAFRGQWHYNEMQQHWKGNPVQSGEIDDLMKAVKHKIKADNVPRMHSAVMKMEYMDMMLTWSKSKCPFDVAFWYLQLAMAGSEVPPPGEVLSVETHSEISRHLEQLAFHSTAWTLWTRNAELLKLRRQDIMFESTAAMDAMLIKYLDGEESLLTSDEQWTHFWVHLQNRKGWQKKLDGGMRDINLQSGSICSSSSGAMEAD</sequence>
<name>A0A0C3DHH4_9AGAM</name>
<dbReference type="STRING" id="1036808.A0A0C3DHH4"/>
<evidence type="ECO:0000313" key="2">
    <source>
        <dbReference type="Proteomes" id="UP000053989"/>
    </source>
</evidence>
<keyword evidence="2" id="KW-1185">Reference proteome</keyword>
<proteinExistence type="predicted"/>
<organism evidence="1 2">
    <name type="scientific">Scleroderma citrinum Foug A</name>
    <dbReference type="NCBI Taxonomy" id="1036808"/>
    <lineage>
        <taxon>Eukaryota</taxon>
        <taxon>Fungi</taxon>
        <taxon>Dikarya</taxon>
        <taxon>Basidiomycota</taxon>
        <taxon>Agaricomycotina</taxon>
        <taxon>Agaricomycetes</taxon>
        <taxon>Agaricomycetidae</taxon>
        <taxon>Boletales</taxon>
        <taxon>Sclerodermatineae</taxon>
        <taxon>Sclerodermataceae</taxon>
        <taxon>Scleroderma</taxon>
    </lineage>
</organism>
<gene>
    <name evidence="1" type="ORF">SCLCIDRAFT_30065</name>
</gene>
<evidence type="ECO:0000313" key="1">
    <source>
        <dbReference type="EMBL" id="KIM55799.1"/>
    </source>
</evidence>
<protein>
    <submittedName>
        <fullName evidence="1">Uncharacterized protein</fullName>
    </submittedName>
</protein>